<sequence>QCVCCCKFQCDCLIELLRPCVVSEFVGEVFHIGLVAK</sequence>
<evidence type="ECO:0000313" key="2">
    <source>
        <dbReference type="Proteomes" id="UP000323225"/>
    </source>
</evidence>
<dbReference type="InterPro" id="IPR022178">
    <property type="entry name" value="DUF3709"/>
</dbReference>
<dbReference type="AlphaFoldDB" id="A0A5Q6PBN5"/>
<feature type="non-terminal residue" evidence="1">
    <location>
        <position position="1"/>
    </location>
</feature>
<comment type="caution">
    <text evidence="1">The sequence shown here is derived from an EMBL/GenBank/DDBJ whole genome shotgun (WGS) entry which is preliminary data.</text>
</comment>
<accession>A0A5Q6PBN5</accession>
<dbReference type="Proteomes" id="UP000323225">
    <property type="component" value="Unassembled WGS sequence"/>
</dbReference>
<gene>
    <name evidence="1" type="ORF">F0M16_23910</name>
</gene>
<dbReference type="Pfam" id="PF12493">
    <property type="entry name" value="DUF3709"/>
    <property type="match status" value="1"/>
</dbReference>
<organism evidence="1 2">
    <name type="scientific">Vibrio cholerae</name>
    <dbReference type="NCBI Taxonomy" id="666"/>
    <lineage>
        <taxon>Bacteria</taxon>
        <taxon>Pseudomonadati</taxon>
        <taxon>Pseudomonadota</taxon>
        <taxon>Gammaproteobacteria</taxon>
        <taxon>Vibrionales</taxon>
        <taxon>Vibrionaceae</taxon>
        <taxon>Vibrio</taxon>
    </lineage>
</organism>
<evidence type="ECO:0000313" key="1">
    <source>
        <dbReference type="EMBL" id="KAA1252282.1"/>
    </source>
</evidence>
<protein>
    <submittedName>
        <fullName evidence="1">DUF3709 domain-containing protein</fullName>
    </submittedName>
</protein>
<proteinExistence type="predicted"/>
<name>A0A5Q6PBN5_VIBCL</name>
<dbReference type="EMBL" id="VUAA01000154">
    <property type="protein sequence ID" value="KAA1252282.1"/>
    <property type="molecule type" value="Genomic_DNA"/>
</dbReference>
<reference evidence="1 2" key="1">
    <citation type="submission" date="2019-09" db="EMBL/GenBank/DDBJ databases">
        <authorList>
            <person name="Kritzky A."/>
            <person name="Schelkanova E.Y."/>
            <person name="Alkhova Z.V."/>
            <person name="Smirnova N.I."/>
        </authorList>
    </citation>
    <scope>NUCLEOTIDE SEQUENCE [LARGE SCALE GENOMIC DNA]</scope>
    <source>
        <strain evidence="1 2">M1526</strain>
    </source>
</reference>